<evidence type="ECO:0000313" key="3">
    <source>
        <dbReference type="EMBL" id="MBT1444437.1"/>
    </source>
</evidence>
<dbReference type="InterPro" id="IPR020904">
    <property type="entry name" value="Sc_DH/Rdtase_CS"/>
</dbReference>
<dbReference type="PRINTS" id="PR00081">
    <property type="entry name" value="GDHRDH"/>
</dbReference>
<reference evidence="3 4" key="1">
    <citation type="submission" date="2021-05" db="EMBL/GenBank/DDBJ databases">
        <title>Shewanella sp. JM162201.</title>
        <authorList>
            <person name="Xu S."/>
            <person name="Li A."/>
        </authorList>
    </citation>
    <scope>NUCLEOTIDE SEQUENCE [LARGE SCALE GENOMIC DNA]</scope>
    <source>
        <strain evidence="3 4">JM162201</strain>
    </source>
</reference>
<dbReference type="RefSeq" id="WP_214506623.1">
    <property type="nucleotide sequence ID" value="NZ_JAHEPS010000002.1"/>
</dbReference>
<comment type="caution">
    <text evidence="3">The sequence shown here is derived from an EMBL/GenBank/DDBJ whole genome shotgun (WGS) entry which is preliminary data.</text>
</comment>
<dbReference type="InterPro" id="IPR036291">
    <property type="entry name" value="NAD(P)-bd_dom_sf"/>
</dbReference>
<dbReference type="InterPro" id="IPR002347">
    <property type="entry name" value="SDR_fam"/>
</dbReference>
<dbReference type="SUPFAM" id="SSF51735">
    <property type="entry name" value="NAD(P)-binding Rossmann-fold domains"/>
    <property type="match status" value="1"/>
</dbReference>
<keyword evidence="2" id="KW-0560">Oxidoreductase</keyword>
<protein>
    <submittedName>
        <fullName evidence="3">SDR family NAD(P)-dependent oxidoreductase</fullName>
    </submittedName>
</protein>
<keyword evidence="4" id="KW-1185">Reference proteome</keyword>
<accession>A0ABS5V3N2</accession>
<organism evidence="3 4">
    <name type="scientific">Shewanella jiangmenensis</name>
    <dbReference type="NCBI Taxonomy" id="2837387"/>
    <lineage>
        <taxon>Bacteria</taxon>
        <taxon>Pseudomonadati</taxon>
        <taxon>Pseudomonadota</taxon>
        <taxon>Gammaproteobacteria</taxon>
        <taxon>Alteromonadales</taxon>
        <taxon>Shewanellaceae</taxon>
        <taxon>Shewanella</taxon>
    </lineage>
</organism>
<name>A0ABS5V3N2_9GAMM</name>
<dbReference type="Proteomes" id="UP001195903">
    <property type="component" value="Unassembled WGS sequence"/>
</dbReference>
<evidence type="ECO:0000256" key="1">
    <source>
        <dbReference type="ARBA" id="ARBA00006484"/>
    </source>
</evidence>
<dbReference type="Gene3D" id="3.40.50.720">
    <property type="entry name" value="NAD(P)-binding Rossmann-like Domain"/>
    <property type="match status" value="1"/>
</dbReference>
<dbReference type="PANTHER" id="PTHR44196">
    <property type="entry name" value="DEHYDROGENASE/REDUCTASE SDR FAMILY MEMBER 7B"/>
    <property type="match status" value="1"/>
</dbReference>
<dbReference type="PANTHER" id="PTHR44196:SF1">
    <property type="entry name" value="DEHYDROGENASE_REDUCTASE SDR FAMILY MEMBER 7B"/>
    <property type="match status" value="1"/>
</dbReference>
<evidence type="ECO:0000313" key="4">
    <source>
        <dbReference type="Proteomes" id="UP001195903"/>
    </source>
</evidence>
<dbReference type="PROSITE" id="PS00061">
    <property type="entry name" value="ADH_SHORT"/>
    <property type="match status" value="1"/>
</dbReference>
<comment type="similarity">
    <text evidence="1">Belongs to the short-chain dehydrogenases/reductases (SDR) family.</text>
</comment>
<gene>
    <name evidence="3" type="ORF">KJI95_07835</name>
</gene>
<dbReference type="Pfam" id="PF00106">
    <property type="entry name" value="adh_short"/>
    <property type="match status" value="1"/>
</dbReference>
<sequence>MNADKDMTSPPAVLITGASSGIGRALVGQYLANGWQVYACGRDEGRLDSLAVDFSEHSAKLCRIGFDVNSRDACLRAAGSLSTPIDLAIFNAGTCEYLDSPLGFDGELFARVIETNLISIGYCLEAFLPKLAADGRVALMGSSAALLPLPRAEAYGASKAALAYLADTLRIHLASVGAAISVSLIEPGFVRTPLTDKNDFPMPGRIEVDDAARRIASALDAGKNRIQFPRRLLWPMKLMALLPKPLWATLAKHSVSR</sequence>
<evidence type="ECO:0000256" key="2">
    <source>
        <dbReference type="ARBA" id="ARBA00023002"/>
    </source>
</evidence>
<dbReference type="EMBL" id="JAHEPS010000002">
    <property type="protein sequence ID" value="MBT1444437.1"/>
    <property type="molecule type" value="Genomic_DNA"/>
</dbReference>
<proteinExistence type="inferred from homology"/>